<comment type="caution">
    <text evidence="3">The sequence shown here is derived from an EMBL/GenBank/DDBJ whole genome shotgun (WGS) entry which is preliminary data.</text>
</comment>
<dbReference type="Pfam" id="PF13460">
    <property type="entry name" value="NAD_binding_10"/>
    <property type="match status" value="1"/>
</dbReference>
<evidence type="ECO:0000313" key="3">
    <source>
        <dbReference type="EMBL" id="KAF5827867.1"/>
    </source>
</evidence>
<dbReference type="PANTHER" id="PTHR15020:SF50">
    <property type="entry name" value="UPF0659 PROTEIN YMR090W"/>
    <property type="match status" value="1"/>
</dbReference>
<organism evidence="3 4">
    <name type="scientific">Dunaliella salina</name>
    <name type="common">Green alga</name>
    <name type="synonym">Protococcus salinus</name>
    <dbReference type="NCBI Taxonomy" id="3046"/>
    <lineage>
        <taxon>Eukaryota</taxon>
        <taxon>Viridiplantae</taxon>
        <taxon>Chlorophyta</taxon>
        <taxon>core chlorophytes</taxon>
        <taxon>Chlorophyceae</taxon>
        <taxon>CS clade</taxon>
        <taxon>Chlamydomonadales</taxon>
        <taxon>Dunaliellaceae</taxon>
        <taxon>Dunaliella</taxon>
    </lineage>
</organism>
<evidence type="ECO:0000259" key="2">
    <source>
        <dbReference type="Pfam" id="PF13460"/>
    </source>
</evidence>
<dbReference type="PANTHER" id="PTHR15020">
    <property type="entry name" value="FLAVIN REDUCTASE-RELATED"/>
    <property type="match status" value="1"/>
</dbReference>
<dbReference type="Gene3D" id="3.40.50.720">
    <property type="entry name" value="NAD(P)-binding Rossmann-like Domain"/>
    <property type="match status" value="1"/>
</dbReference>
<dbReference type="InterPro" id="IPR016040">
    <property type="entry name" value="NAD(P)-bd_dom"/>
</dbReference>
<gene>
    <name evidence="3" type="ORF">DUNSADRAFT_18603</name>
</gene>
<accession>A0ABQ7FZU0</accession>
<keyword evidence="4" id="KW-1185">Reference proteome</keyword>
<evidence type="ECO:0000313" key="4">
    <source>
        <dbReference type="Proteomes" id="UP000815325"/>
    </source>
</evidence>
<feature type="domain" description="NAD(P)-binding" evidence="2">
    <location>
        <begin position="122"/>
        <end position="242"/>
    </location>
</feature>
<evidence type="ECO:0000256" key="1">
    <source>
        <dbReference type="SAM" id="MobiDB-lite"/>
    </source>
</evidence>
<proteinExistence type="predicted"/>
<feature type="region of interest" description="Disordered" evidence="1">
    <location>
        <begin position="17"/>
        <end position="42"/>
    </location>
</feature>
<dbReference type="EMBL" id="MU070409">
    <property type="protein sequence ID" value="KAF5827867.1"/>
    <property type="molecule type" value="Genomic_DNA"/>
</dbReference>
<reference evidence="3" key="1">
    <citation type="submission" date="2017-08" db="EMBL/GenBank/DDBJ databases">
        <authorList>
            <person name="Polle J.E."/>
            <person name="Barry K."/>
            <person name="Cushman J."/>
            <person name="Schmutz J."/>
            <person name="Tran D."/>
            <person name="Hathwaick L.T."/>
            <person name="Yim W.C."/>
            <person name="Jenkins J."/>
            <person name="Mckie-Krisberg Z.M."/>
            <person name="Prochnik S."/>
            <person name="Lindquist E."/>
            <person name="Dockter R.B."/>
            <person name="Adam C."/>
            <person name="Molina H."/>
            <person name="Bunkerborg J."/>
            <person name="Jin E."/>
            <person name="Buchheim M."/>
            <person name="Magnuson J."/>
        </authorList>
    </citation>
    <scope>NUCLEOTIDE SEQUENCE</scope>
    <source>
        <strain evidence="3">CCAP 19/18</strain>
    </source>
</reference>
<protein>
    <recommendedName>
        <fullName evidence="2">NAD(P)-binding domain-containing protein</fullName>
    </recommendedName>
</protein>
<name>A0ABQ7FZU0_DUNSA</name>
<sequence length="296" mass="31883">MNKMQILSSATQRFASSKAVTPKVLNPRPSLPGVSRRGVSVRAGEGRQPWDFGRFVSTVAFFNEGNLQKTLQSAVDNLAKAISGGSQEQTVKELPLGRSTQTMDPLNPVIPVPVDGIIMVTGATGGVGKRVVAKILQAGKHVRALVRDAPKAQELLSSLPAGPGGKLEVVVADITQRRTLLPEYFRGVRAVVSCTAVKVQPKEGDDSQRSKYMQGIKFFDPEIVGDTPETVELLGMRNLLEAVENSLGPAQGIQILKASLTLPNGSRPRGALWEQAQRKLTRPFCGVLRSNFSRPP</sequence>
<dbReference type="InterPro" id="IPR036291">
    <property type="entry name" value="NAD(P)-bd_dom_sf"/>
</dbReference>
<dbReference type="Proteomes" id="UP000815325">
    <property type="component" value="Unassembled WGS sequence"/>
</dbReference>
<dbReference type="SUPFAM" id="SSF51735">
    <property type="entry name" value="NAD(P)-binding Rossmann-fold domains"/>
    <property type="match status" value="1"/>
</dbReference>